<protein>
    <submittedName>
        <fullName evidence="2">Tetratricopeptide (TPR) repeat protein</fullName>
    </submittedName>
</protein>
<name>A0A7W8G8K4_9SPIR</name>
<evidence type="ECO:0000313" key="3">
    <source>
        <dbReference type="Proteomes" id="UP000518887"/>
    </source>
</evidence>
<dbReference type="RefSeq" id="WP_246462606.1">
    <property type="nucleotide sequence ID" value="NZ_CP031518.1"/>
</dbReference>
<dbReference type="InterPro" id="IPR019734">
    <property type="entry name" value="TPR_rpt"/>
</dbReference>
<dbReference type="Gene3D" id="1.25.40.10">
    <property type="entry name" value="Tetratricopeptide repeat domain"/>
    <property type="match status" value="1"/>
</dbReference>
<feature type="repeat" description="TPR" evidence="1">
    <location>
        <begin position="123"/>
        <end position="156"/>
    </location>
</feature>
<evidence type="ECO:0000313" key="2">
    <source>
        <dbReference type="EMBL" id="MBB5225862.1"/>
    </source>
</evidence>
<evidence type="ECO:0000256" key="1">
    <source>
        <dbReference type="PROSITE-ProRule" id="PRU00339"/>
    </source>
</evidence>
<comment type="caution">
    <text evidence="2">The sequence shown here is derived from an EMBL/GenBank/DDBJ whole genome shotgun (WGS) entry which is preliminary data.</text>
</comment>
<dbReference type="PROSITE" id="PS50005">
    <property type="entry name" value="TPR"/>
    <property type="match status" value="1"/>
</dbReference>
<dbReference type="EMBL" id="JACHFQ010000003">
    <property type="protein sequence ID" value="MBB5225862.1"/>
    <property type="molecule type" value="Genomic_DNA"/>
</dbReference>
<proteinExistence type="predicted"/>
<organism evidence="2 3">
    <name type="scientific">Treponema ruminis</name>
    <dbReference type="NCBI Taxonomy" id="744515"/>
    <lineage>
        <taxon>Bacteria</taxon>
        <taxon>Pseudomonadati</taxon>
        <taxon>Spirochaetota</taxon>
        <taxon>Spirochaetia</taxon>
        <taxon>Spirochaetales</taxon>
        <taxon>Treponemataceae</taxon>
        <taxon>Treponema</taxon>
    </lineage>
</organism>
<dbReference type="SUPFAM" id="SSF48452">
    <property type="entry name" value="TPR-like"/>
    <property type="match status" value="1"/>
</dbReference>
<reference evidence="2 3" key="1">
    <citation type="submission" date="2020-08" db="EMBL/GenBank/DDBJ databases">
        <title>Genomic Encyclopedia of Type Strains, Phase IV (KMG-IV): sequencing the most valuable type-strain genomes for metagenomic binning, comparative biology and taxonomic classification.</title>
        <authorList>
            <person name="Goeker M."/>
        </authorList>
    </citation>
    <scope>NUCLEOTIDE SEQUENCE [LARGE SCALE GENOMIC DNA]</scope>
    <source>
        <strain evidence="2 3">DSM 103462</strain>
    </source>
</reference>
<dbReference type="Proteomes" id="UP000518887">
    <property type="component" value="Unassembled WGS sequence"/>
</dbReference>
<dbReference type="AlphaFoldDB" id="A0A7W8G8K4"/>
<dbReference type="SMART" id="SM00028">
    <property type="entry name" value="TPR"/>
    <property type="match status" value="2"/>
</dbReference>
<accession>A0A7W8G8K4</accession>
<keyword evidence="1" id="KW-0802">TPR repeat</keyword>
<dbReference type="Pfam" id="PF14559">
    <property type="entry name" value="TPR_19"/>
    <property type="match status" value="1"/>
</dbReference>
<sequence length="312" mass="36443">MYTMGIKTDEELTKAYKFLEEGMLAQAREVLEQAIGYNFDNSEINFAHWCCSYWVDFVQGLPRLEAYEQGDGLITRWKSFKQDYEQKENFQQKTIYALQRGIFSLALNAYEHAKEEGTASQKADLFRKKGLCCKKLGKYEQALNLLTEAYRIAPQSAAILAEMADCFALCGEDKNAKVLFREAFFIDAQRIEIDFLDSELICCLIRQVKEKGYIGAVLQEWIPVYGVLYGVFNVKRELRAQEPGRLRQEIFAKENEIKDPSNDSRILIPRLINMYFWLIDHYARSNEGKEKINDCLLQIRVHDENIYRMYTK</sequence>
<gene>
    <name evidence="2" type="ORF">HNP76_001219</name>
</gene>
<keyword evidence="3" id="KW-1185">Reference proteome</keyword>
<dbReference type="InterPro" id="IPR011990">
    <property type="entry name" value="TPR-like_helical_dom_sf"/>
</dbReference>